<evidence type="ECO:0000313" key="3">
    <source>
        <dbReference type="EMBL" id="RCI14508.1"/>
    </source>
</evidence>
<sequence length="334" mass="35898">MAASNDASFDSLPRGPVPGVPNILSTPVMPEDHCRKNCILDVSLSHTMCRSVWLLCSCYGPDTTSIEQSVSACMNSKCNHTGPPSASDIFGAIKTFCFAEVTETTASNMAKHPADNRTPLRNSLPTPNIATDNHNSRSRSDDSLTPTIDFDSIPTPSDGVTAESNSTNPFPFSRELPGATVAGVVLCVVAVLILCAILCFFRGTIPNSMSNLRRRGGRLRRSAQEKSRARRGVSLILTGDDYAESPSSSTAEIATPSREPNHAVPRLEIPAGIAELPGCNSFAQELQATDRIIELPSPTIFPPDEKIPFDGEHERKASLSPFDDVCPPYPGTRD</sequence>
<proteinExistence type="predicted"/>
<evidence type="ECO:0000313" key="4">
    <source>
        <dbReference type="Proteomes" id="UP000253664"/>
    </source>
</evidence>
<organism evidence="3 4">
    <name type="scientific">Ophiocordyceps polyrhachis-furcata BCC 54312</name>
    <dbReference type="NCBI Taxonomy" id="1330021"/>
    <lineage>
        <taxon>Eukaryota</taxon>
        <taxon>Fungi</taxon>
        <taxon>Dikarya</taxon>
        <taxon>Ascomycota</taxon>
        <taxon>Pezizomycotina</taxon>
        <taxon>Sordariomycetes</taxon>
        <taxon>Hypocreomycetidae</taxon>
        <taxon>Hypocreales</taxon>
        <taxon>Ophiocordycipitaceae</taxon>
        <taxon>Ophiocordyceps</taxon>
    </lineage>
</organism>
<comment type="caution">
    <text evidence="3">The sequence shown here is derived from an EMBL/GenBank/DDBJ whole genome shotgun (WGS) entry which is preliminary data.</text>
</comment>
<dbReference type="EMBL" id="LKCN02000003">
    <property type="protein sequence ID" value="RCI14508.1"/>
    <property type="molecule type" value="Genomic_DNA"/>
</dbReference>
<feature type="compositionally biased region" description="Basic and acidic residues" evidence="1">
    <location>
        <begin position="303"/>
        <end position="317"/>
    </location>
</feature>
<feature type="compositionally biased region" description="Polar residues" evidence="1">
    <location>
        <begin position="119"/>
        <end position="133"/>
    </location>
</feature>
<name>A0A367LJA2_9HYPO</name>
<dbReference type="OrthoDB" id="4927832at2759"/>
<evidence type="ECO:0000256" key="1">
    <source>
        <dbReference type="SAM" id="MobiDB-lite"/>
    </source>
</evidence>
<reference evidence="3 4" key="1">
    <citation type="journal article" date="2015" name="BMC Genomics">
        <title>Insights from the genome of Ophiocordyceps polyrhachis-furcata to pathogenicity and host specificity in insect fungi.</title>
        <authorList>
            <person name="Wichadakul D."/>
            <person name="Kobmoo N."/>
            <person name="Ingsriswang S."/>
            <person name="Tangphatsornruang S."/>
            <person name="Chantasingh D."/>
            <person name="Luangsa-ard J.J."/>
            <person name="Eurwilaichitr L."/>
        </authorList>
    </citation>
    <scope>NUCLEOTIDE SEQUENCE [LARGE SCALE GENOMIC DNA]</scope>
    <source>
        <strain evidence="3 4">BCC 54312</strain>
    </source>
</reference>
<evidence type="ECO:0000256" key="2">
    <source>
        <dbReference type="SAM" id="Phobius"/>
    </source>
</evidence>
<keyword evidence="2" id="KW-1133">Transmembrane helix</keyword>
<feature type="region of interest" description="Disordered" evidence="1">
    <location>
        <begin position="108"/>
        <end position="166"/>
    </location>
</feature>
<keyword evidence="4" id="KW-1185">Reference proteome</keyword>
<protein>
    <submittedName>
        <fullName evidence="3">Uncharacterized protein</fullName>
    </submittedName>
</protein>
<gene>
    <name evidence="3" type="ORF">L249_7012</name>
</gene>
<dbReference type="AlphaFoldDB" id="A0A367LJA2"/>
<accession>A0A367LJA2</accession>
<feature type="region of interest" description="Disordered" evidence="1">
    <location>
        <begin position="296"/>
        <end position="334"/>
    </location>
</feature>
<feature type="region of interest" description="Disordered" evidence="1">
    <location>
        <begin position="239"/>
        <end position="262"/>
    </location>
</feature>
<keyword evidence="2" id="KW-0472">Membrane</keyword>
<feature type="transmembrane region" description="Helical" evidence="2">
    <location>
        <begin position="181"/>
        <end position="205"/>
    </location>
</feature>
<dbReference type="Proteomes" id="UP000253664">
    <property type="component" value="Unassembled WGS sequence"/>
</dbReference>
<keyword evidence="2" id="KW-0812">Transmembrane</keyword>